<protein>
    <submittedName>
        <fullName evidence="1">Uncharacterized protein</fullName>
    </submittedName>
</protein>
<keyword evidence="2" id="KW-1185">Reference proteome</keyword>
<dbReference type="EMBL" id="BTCM01000002">
    <property type="protein sequence ID" value="GMK55186.1"/>
    <property type="molecule type" value="Genomic_DNA"/>
</dbReference>
<sequence>MVVHSTSTYISEKQKLLALPARKGRARRLQRLLDVPPPYSPVARRNERTLYDDDDTVSTWSTESTCGTPSTPSPIGTLLSTTTNGASSTTTMNVSTLPGFESTSSYTTYDQGFATFVTLTTRVVPITSLPPAYARCLACSDGYSAAQLGLSCPYNCLPASTL</sequence>
<name>A0AAD3TRI1_9TREE</name>
<evidence type="ECO:0000313" key="2">
    <source>
        <dbReference type="Proteomes" id="UP001222932"/>
    </source>
</evidence>
<evidence type="ECO:0000313" key="1">
    <source>
        <dbReference type="EMBL" id="GMK55186.1"/>
    </source>
</evidence>
<dbReference type="AlphaFoldDB" id="A0AAD3TRI1"/>
<accession>A0AAD3TRI1</accession>
<organism evidence="1 2">
    <name type="scientific">Cutaneotrichosporon spelunceum</name>
    <dbReference type="NCBI Taxonomy" id="1672016"/>
    <lineage>
        <taxon>Eukaryota</taxon>
        <taxon>Fungi</taxon>
        <taxon>Dikarya</taxon>
        <taxon>Basidiomycota</taxon>
        <taxon>Agaricomycotina</taxon>
        <taxon>Tremellomycetes</taxon>
        <taxon>Trichosporonales</taxon>
        <taxon>Trichosporonaceae</taxon>
        <taxon>Cutaneotrichosporon</taxon>
    </lineage>
</organism>
<comment type="caution">
    <text evidence="1">The sequence shown here is derived from an EMBL/GenBank/DDBJ whole genome shotgun (WGS) entry which is preliminary data.</text>
</comment>
<reference evidence="1" key="2">
    <citation type="submission" date="2023-06" db="EMBL/GenBank/DDBJ databases">
        <authorList>
            <person name="Kobayashi Y."/>
            <person name="Kayamori A."/>
            <person name="Aoki K."/>
            <person name="Shiwa Y."/>
            <person name="Fujita N."/>
            <person name="Sugita T."/>
            <person name="Iwasaki W."/>
            <person name="Tanaka N."/>
            <person name="Takashima M."/>
        </authorList>
    </citation>
    <scope>NUCLEOTIDE SEQUENCE</scope>
    <source>
        <strain evidence="1">HIS016</strain>
    </source>
</reference>
<gene>
    <name evidence="1" type="ORF">CspeluHIS016_0202420</name>
</gene>
<proteinExistence type="predicted"/>
<reference evidence="1" key="1">
    <citation type="journal article" date="2023" name="BMC Genomics">
        <title>Chromosome-level genome assemblies of Cutaneotrichosporon spp. (Trichosporonales, Basidiomycota) reveal imbalanced evolution between nucleotide sequences and chromosome synteny.</title>
        <authorList>
            <person name="Kobayashi Y."/>
            <person name="Kayamori A."/>
            <person name="Aoki K."/>
            <person name="Shiwa Y."/>
            <person name="Matsutani M."/>
            <person name="Fujita N."/>
            <person name="Sugita T."/>
            <person name="Iwasaki W."/>
            <person name="Tanaka N."/>
            <person name="Takashima M."/>
        </authorList>
    </citation>
    <scope>NUCLEOTIDE SEQUENCE</scope>
    <source>
        <strain evidence="1">HIS016</strain>
    </source>
</reference>
<dbReference type="Proteomes" id="UP001222932">
    <property type="component" value="Unassembled WGS sequence"/>
</dbReference>